<feature type="binding site" evidence="11">
    <location>
        <position position="274"/>
    </location>
    <ligand>
        <name>L-glutamine</name>
        <dbReference type="ChEBI" id="CHEBI:58359"/>
    </ligand>
</feature>
<dbReference type="SUPFAM" id="SSF52021">
    <property type="entry name" value="Carbamoyl phosphate synthetase, small subunit N-terminal domain"/>
    <property type="match status" value="1"/>
</dbReference>
<keyword evidence="4 11" id="KW-0436">Ligase</keyword>
<dbReference type="PANTHER" id="PTHR43418">
    <property type="entry name" value="MULTIFUNCTIONAL TRYPTOPHAN BIOSYNTHESIS PROTEIN-RELATED"/>
    <property type="match status" value="1"/>
</dbReference>
<dbReference type="GO" id="GO:0004088">
    <property type="term" value="F:carbamoyl-phosphate synthase (glutamine-hydrolyzing) activity"/>
    <property type="evidence" value="ECO:0007669"/>
    <property type="project" value="UniProtKB-UniRule"/>
</dbReference>
<evidence type="ECO:0000256" key="5">
    <source>
        <dbReference type="ARBA" id="ARBA00022741"/>
    </source>
</evidence>
<dbReference type="Pfam" id="PF00988">
    <property type="entry name" value="CPSase_sm_chain"/>
    <property type="match status" value="1"/>
</dbReference>
<keyword evidence="6 11" id="KW-0067">ATP-binding</keyword>
<evidence type="ECO:0000256" key="7">
    <source>
        <dbReference type="ARBA" id="ARBA00022962"/>
    </source>
</evidence>
<dbReference type="FunFam" id="3.50.30.20:FF:000001">
    <property type="entry name" value="Carbamoyl-phosphate synthase small chain"/>
    <property type="match status" value="1"/>
</dbReference>
<comment type="subunit">
    <text evidence="11">Composed of two chains; the small (or glutamine) chain promotes the hydrolysis of glutamine to ammonia, which is used by the large (or ammonia) chain to synthesize carbamoyl phosphate. Tetramer of heterodimers (alpha,beta)4.</text>
</comment>
<dbReference type="InterPro" id="IPR035686">
    <property type="entry name" value="CPSase_GATase1"/>
</dbReference>
<feature type="region of interest" description="Disordered" evidence="12">
    <location>
        <begin position="390"/>
        <end position="414"/>
    </location>
</feature>
<dbReference type="UniPathway" id="UPA00070">
    <property type="reaction ID" value="UER00115"/>
</dbReference>
<evidence type="ECO:0000256" key="12">
    <source>
        <dbReference type="SAM" id="MobiDB-lite"/>
    </source>
</evidence>
<dbReference type="EMBL" id="AXCZ01000008">
    <property type="protein sequence ID" value="KGM14241.1"/>
    <property type="molecule type" value="Genomic_DNA"/>
</dbReference>
<dbReference type="HAMAP" id="MF_01209">
    <property type="entry name" value="CPSase_S_chain"/>
    <property type="match status" value="1"/>
</dbReference>
<reference evidence="14 15" key="1">
    <citation type="submission" date="2013-08" db="EMBL/GenBank/DDBJ databases">
        <title>Genome sequencing of Cellulomonas bogoriensis 69B4.</title>
        <authorList>
            <person name="Chen F."/>
            <person name="Li Y."/>
            <person name="Wang G."/>
        </authorList>
    </citation>
    <scope>NUCLEOTIDE SEQUENCE [LARGE SCALE GENOMIC DNA]</scope>
    <source>
        <strain evidence="14 15">69B4</strain>
    </source>
</reference>
<evidence type="ECO:0000256" key="11">
    <source>
        <dbReference type="HAMAP-Rule" id="MF_01209"/>
    </source>
</evidence>
<evidence type="ECO:0000256" key="10">
    <source>
        <dbReference type="ARBA" id="ARBA00049285"/>
    </source>
</evidence>
<comment type="catalytic activity">
    <reaction evidence="10 11">
        <text>L-glutamine + H2O = L-glutamate + NH4(+)</text>
        <dbReference type="Rhea" id="RHEA:15889"/>
        <dbReference type="ChEBI" id="CHEBI:15377"/>
        <dbReference type="ChEBI" id="CHEBI:28938"/>
        <dbReference type="ChEBI" id="CHEBI:29985"/>
        <dbReference type="ChEBI" id="CHEBI:58359"/>
    </reaction>
</comment>
<dbReference type="NCBIfam" id="TIGR01368">
    <property type="entry name" value="CPSaseIIsmall"/>
    <property type="match status" value="1"/>
</dbReference>
<evidence type="ECO:0000256" key="3">
    <source>
        <dbReference type="ARBA" id="ARBA00007800"/>
    </source>
</evidence>
<keyword evidence="15" id="KW-1185">Reference proteome</keyword>
<comment type="pathway">
    <text evidence="1 11">Pyrimidine metabolism; UMP biosynthesis via de novo pathway; (S)-dihydroorotate from bicarbonate: step 1/3.</text>
</comment>
<evidence type="ECO:0000256" key="2">
    <source>
        <dbReference type="ARBA" id="ARBA00005077"/>
    </source>
</evidence>
<keyword evidence="8 11" id="KW-0665">Pyrimidine biosynthesis</keyword>
<feature type="binding site" evidence="11">
    <location>
        <position position="312"/>
    </location>
    <ligand>
        <name>L-glutamine</name>
        <dbReference type="ChEBI" id="CHEBI:58359"/>
    </ligand>
</feature>
<feature type="active site" description="Nucleophile" evidence="11">
    <location>
        <position position="270"/>
    </location>
</feature>
<dbReference type="AlphaFoldDB" id="A0A0A0C251"/>
<dbReference type="InterPro" id="IPR029062">
    <property type="entry name" value="Class_I_gatase-like"/>
</dbReference>
<dbReference type="CDD" id="cd01744">
    <property type="entry name" value="GATase1_CPSase"/>
    <property type="match status" value="1"/>
</dbReference>
<dbReference type="GO" id="GO:0005524">
    <property type="term" value="F:ATP binding"/>
    <property type="evidence" value="ECO:0007669"/>
    <property type="project" value="UniProtKB-UniRule"/>
</dbReference>
<feature type="region of interest" description="CPSase" evidence="11">
    <location>
        <begin position="1"/>
        <end position="181"/>
    </location>
</feature>
<dbReference type="GO" id="GO:0044205">
    <property type="term" value="P:'de novo' UMP biosynthetic process"/>
    <property type="evidence" value="ECO:0007669"/>
    <property type="project" value="UniProtKB-UniRule"/>
</dbReference>
<feature type="active site" evidence="11">
    <location>
        <position position="367"/>
    </location>
</feature>
<keyword evidence="5 11" id="KW-0547">Nucleotide-binding</keyword>
<accession>A0A0A0C251</accession>
<organism evidence="14 15">
    <name type="scientific">Cellulomonas bogoriensis 69B4 = DSM 16987</name>
    <dbReference type="NCBI Taxonomy" id="1386082"/>
    <lineage>
        <taxon>Bacteria</taxon>
        <taxon>Bacillati</taxon>
        <taxon>Actinomycetota</taxon>
        <taxon>Actinomycetes</taxon>
        <taxon>Micrococcales</taxon>
        <taxon>Cellulomonadaceae</taxon>
        <taxon>Cellulomonas</taxon>
    </lineage>
</organism>
<feature type="binding site" evidence="11">
    <location>
        <position position="242"/>
    </location>
    <ligand>
        <name>L-glutamine</name>
        <dbReference type="ChEBI" id="CHEBI:58359"/>
    </ligand>
</feature>
<dbReference type="PANTHER" id="PTHR43418:SF7">
    <property type="entry name" value="CARBAMOYL-PHOSPHATE SYNTHASE SMALL CHAIN"/>
    <property type="match status" value="1"/>
</dbReference>
<comment type="caution">
    <text evidence="11">Lacks conserved residue(s) required for the propagation of feature annotation.</text>
</comment>
<dbReference type="SUPFAM" id="SSF52317">
    <property type="entry name" value="Class I glutamine amidotransferase-like"/>
    <property type="match status" value="1"/>
</dbReference>
<dbReference type="RefSeq" id="WP_035056977.1">
    <property type="nucleotide sequence ID" value="NZ_AXCZ01000008.1"/>
</dbReference>
<proteinExistence type="inferred from homology"/>
<comment type="caution">
    <text evidence="14">The sequence shown here is derived from an EMBL/GenBank/DDBJ whole genome shotgun (WGS) entry which is preliminary data.</text>
</comment>
<dbReference type="PROSITE" id="PS51273">
    <property type="entry name" value="GATASE_TYPE_1"/>
    <property type="match status" value="1"/>
</dbReference>
<dbReference type="EC" id="6.3.5.5" evidence="11"/>
<dbReference type="GO" id="GO:0006526">
    <property type="term" value="P:L-arginine biosynthetic process"/>
    <property type="evidence" value="ECO:0007669"/>
    <property type="project" value="UniProtKB-UniRule"/>
</dbReference>
<comment type="similarity">
    <text evidence="3 11">Belongs to the CarA family.</text>
</comment>
<evidence type="ECO:0000259" key="13">
    <source>
        <dbReference type="SMART" id="SM01097"/>
    </source>
</evidence>
<evidence type="ECO:0000256" key="9">
    <source>
        <dbReference type="ARBA" id="ARBA00048816"/>
    </source>
</evidence>
<name>A0A0A0C251_9CELL</name>
<keyword evidence="11" id="KW-0055">Arginine biosynthesis</keyword>
<dbReference type="Proteomes" id="UP000054314">
    <property type="component" value="Unassembled WGS sequence"/>
</dbReference>
<feature type="compositionally biased region" description="Low complexity" evidence="12">
    <location>
        <begin position="392"/>
        <end position="414"/>
    </location>
</feature>
<evidence type="ECO:0000256" key="6">
    <source>
        <dbReference type="ARBA" id="ARBA00022840"/>
    </source>
</evidence>
<dbReference type="InterPro" id="IPR017926">
    <property type="entry name" value="GATASE"/>
</dbReference>
<comment type="pathway">
    <text evidence="2 11">Amino-acid biosynthesis; L-arginine biosynthesis; carbamoyl phosphate from bicarbonate: step 1/1.</text>
</comment>
<dbReference type="PRINTS" id="PR00096">
    <property type="entry name" value="GATASE"/>
</dbReference>
<dbReference type="Gene3D" id="3.50.30.20">
    <property type="entry name" value="Carbamoyl-phosphate synthase small subunit, N-terminal domain"/>
    <property type="match status" value="1"/>
</dbReference>
<dbReference type="GO" id="GO:0006207">
    <property type="term" value="P:'de novo' pyrimidine nucleobase biosynthetic process"/>
    <property type="evidence" value="ECO:0007669"/>
    <property type="project" value="InterPro"/>
</dbReference>
<sequence length="414" mass="44225">MTQTPALLVLEDGRTFTGQAYGATGSTVGEIVFNTGMTGYQETLTDPSYHRQIVVMTAPHIGNTGINDEDPESTRIWVAGYVVRDPAIRPSSWRSRRTLDAGLEAEGVVGISGIDTRALTRHLRERGVMRAGIFSGEALVDDAGRRRTDVELLDQVTAAAPMSGADLAGEVTVAEPYVVEPVRGPVSAAEPVATVVAIDLGIKSMTPQRLAERGVRTHVLPARATAEEVLALEPDGVFFSNGPGDPSAAVHEIGLLREVLDRRIPFFGICYGNQLLGRALGFGTYKLTYGHRGVNQPVLDRRTRKVEITAHNHGFAVDAPLDGETVAPFGDGRYGRVTVSHVALNDDVVEGLECLDLPAFSVQYHPEAAAGPHDAGYLFDRFVELMTTGTVPDRATGATGATTTEESTTDAPSH</sequence>
<evidence type="ECO:0000256" key="4">
    <source>
        <dbReference type="ARBA" id="ARBA00022598"/>
    </source>
</evidence>
<dbReference type="NCBIfam" id="NF009475">
    <property type="entry name" value="PRK12838.1"/>
    <property type="match status" value="1"/>
</dbReference>
<feature type="binding site" evidence="11">
    <location>
        <position position="315"/>
    </location>
    <ligand>
        <name>L-glutamine</name>
        <dbReference type="ChEBI" id="CHEBI:58359"/>
    </ligand>
</feature>
<dbReference type="PRINTS" id="PR00097">
    <property type="entry name" value="ANTSNTHASEII"/>
</dbReference>
<comment type="function">
    <text evidence="11">Small subunit of the glutamine-dependent carbamoyl phosphate synthetase (CPSase). CPSase catalyzes the formation of carbamoyl phosphate from the ammonia moiety of glutamine, carbonate, and phosphate donated by ATP, constituting the first step of 2 biosynthetic pathways, one leading to arginine and/or urea and the other to pyrimidine nucleotides. The small subunit (glutamine amidotransferase) binds and cleaves glutamine to supply the large subunit with the substrate ammonia.</text>
</comment>
<dbReference type="PRINTS" id="PR00099">
    <property type="entry name" value="CPSGATASE"/>
</dbReference>
<protein>
    <recommendedName>
        <fullName evidence="11">Carbamoyl phosphate synthase small chain</fullName>
        <ecNumber evidence="11">6.3.5.5</ecNumber>
    </recommendedName>
    <alternativeName>
        <fullName evidence="11">Carbamoyl phosphate synthetase glutamine chain</fullName>
    </alternativeName>
</protein>
<evidence type="ECO:0000313" key="14">
    <source>
        <dbReference type="EMBL" id="KGM14241.1"/>
    </source>
</evidence>
<evidence type="ECO:0000256" key="1">
    <source>
        <dbReference type="ARBA" id="ARBA00004812"/>
    </source>
</evidence>
<dbReference type="OrthoDB" id="9804328at2"/>
<dbReference type="InterPro" id="IPR036480">
    <property type="entry name" value="CarbP_synth_ssu_N_sf"/>
</dbReference>
<dbReference type="InterPro" id="IPR002474">
    <property type="entry name" value="CarbamoylP_synth_ssu_N"/>
</dbReference>
<dbReference type="InterPro" id="IPR006274">
    <property type="entry name" value="CarbamoylP_synth_ssu"/>
</dbReference>
<comment type="catalytic activity">
    <reaction evidence="9 11">
        <text>hydrogencarbonate + L-glutamine + 2 ATP + H2O = carbamoyl phosphate + L-glutamate + 2 ADP + phosphate + 2 H(+)</text>
        <dbReference type="Rhea" id="RHEA:18633"/>
        <dbReference type="ChEBI" id="CHEBI:15377"/>
        <dbReference type="ChEBI" id="CHEBI:15378"/>
        <dbReference type="ChEBI" id="CHEBI:17544"/>
        <dbReference type="ChEBI" id="CHEBI:29985"/>
        <dbReference type="ChEBI" id="CHEBI:30616"/>
        <dbReference type="ChEBI" id="CHEBI:43474"/>
        <dbReference type="ChEBI" id="CHEBI:58228"/>
        <dbReference type="ChEBI" id="CHEBI:58359"/>
        <dbReference type="ChEBI" id="CHEBI:456216"/>
        <dbReference type="EC" id="6.3.5.5"/>
    </reaction>
</comment>
<evidence type="ECO:0000313" key="15">
    <source>
        <dbReference type="Proteomes" id="UP000054314"/>
    </source>
</evidence>
<evidence type="ECO:0000256" key="8">
    <source>
        <dbReference type="ARBA" id="ARBA00022975"/>
    </source>
</evidence>
<feature type="domain" description="Carbamoyl-phosphate synthase small subunit N-terminal" evidence="13">
    <location>
        <begin position="4"/>
        <end position="134"/>
    </location>
</feature>
<dbReference type="SMART" id="SM01097">
    <property type="entry name" value="CPSase_sm_chain"/>
    <property type="match status" value="1"/>
</dbReference>
<dbReference type="InterPro" id="IPR050472">
    <property type="entry name" value="Anth_synth/Amidotransfase"/>
</dbReference>
<dbReference type="Gene3D" id="3.40.50.880">
    <property type="match status" value="1"/>
</dbReference>
<feature type="binding site" evidence="11">
    <location>
        <position position="48"/>
    </location>
    <ligand>
        <name>L-glutamine</name>
        <dbReference type="ChEBI" id="CHEBI:58359"/>
    </ligand>
</feature>
<feature type="active site" evidence="11">
    <location>
        <position position="365"/>
    </location>
</feature>
<keyword evidence="11" id="KW-0028">Amino-acid biosynthesis</keyword>
<dbReference type="GO" id="GO:0004359">
    <property type="term" value="F:glutaminase activity"/>
    <property type="evidence" value="ECO:0007669"/>
    <property type="project" value="RHEA"/>
</dbReference>
<dbReference type="GO" id="GO:0006541">
    <property type="term" value="P:glutamine metabolic process"/>
    <property type="evidence" value="ECO:0007669"/>
    <property type="project" value="InterPro"/>
</dbReference>
<feature type="binding site" evidence="11">
    <location>
        <position position="314"/>
    </location>
    <ligand>
        <name>L-glutamine</name>
        <dbReference type="ChEBI" id="CHEBI:58359"/>
    </ligand>
</feature>
<feature type="binding site" evidence="11">
    <location>
        <position position="244"/>
    </location>
    <ligand>
        <name>L-glutamine</name>
        <dbReference type="ChEBI" id="CHEBI:58359"/>
    </ligand>
</feature>
<gene>
    <name evidence="11" type="primary">carA</name>
    <name evidence="14" type="ORF">N869_00645</name>
</gene>
<keyword evidence="7 11" id="KW-0315">Glutamine amidotransferase</keyword>
<dbReference type="Pfam" id="PF00117">
    <property type="entry name" value="GATase"/>
    <property type="match status" value="1"/>
</dbReference>
<dbReference type="UniPathway" id="UPA00068">
    <property type="reaction ID" value="UER00171"/>
</dbReference>